<feature type="region of interest" description="Disordered" evidence="11">
    <location>
        <begin position="15"/>
        <end position="81"/>
    </location>
</feature>
<feature type="domain" description="AAA+ ATPase" evidence="12">
    <location>
        <begin position="383"/>
        <end position="556"/>
    </location>
</feature>
<dbReference type="Gene3D" id="1.10.8.60">
    <property type="match status" value="1"/>
</dbReference>
<keyword evidence="3" id="KW-0235">DNA replication</keyword>
<dbReference type="InterPro" id="IPR047854">
    <property type="entry name" value="RFC_lid"/>
</dbReference>
<comment type="similarity">
    <text evidence="9">Belongs to the activator 1 small subunits family. CTF18 subfamily.</text>
</comment>
<comment type="subcellular location">
    <subcellularLocation>
        <location evidence="1">Nucleus</location>
    </subcellularLocation>
</comment>
<keyword evidence="7" id="KW-0539">Nucleus</keyword>
<dbReference type="PANTHER" id="PTHR46765">
    <property type="entry name" value="P-LOOP CONTAINING NUCLEOSIDE TRIPHOSPHATE HYDROLASES SUPERFAMILY PROTEIN"/>
    <property type="match status" value="1"/>
</dbReference>
<evidence type="ECO:0000256" key="10">
    <source>
        <dbReference type="ARBA" id="ARBA00069525"/>
    </source>
</evidence>
<reference evidence="13" key="1">
    <citation type="submission" date="2022-12" db="EMBL/GenBank/DDBJ databases">
        <title>Draft genome assemblies for two species of Escallonia (Escalloniales).</title>
        <authorList>
            <person name="Chanderbali A."/>
            <person name="Dervinis C."/>
            <person name="Anghel I."/>
            <person name="Soltis D."/>
            <person name="Soltis P."/>
            <person name="Zapata F."/>
        </authorList>
    </citation>
    <scope>NUCLEOTIDE SEQUENCE</scope>
    <source>
        <strain evidence="13">UCBG64.0493</strain>
        <tissue evidence="13">Leaf</tissue>
    </source>
</reference>
<evidence type="ECO:0000256" key="9">
    <source>
        <dbReference type="ARBA" id="ARBA00043975"/>
    </source>
</evidence>
<dbReference type="PANTHER" id="PTHR46765:SF1">
    <property type="entry name" value="P-LOOP CONTAINING NUCLEOSIDE TRIPHOSPHATE HYDROLASES SUPERFAMILY PROTEIN"/>
    <property type="match status" value="1"/>
</dbReference>
<dbReference type="GO" id="GO:0005524">
    <property type="term" value="F:ATP binding"/>
    <property type="evidence" value="ECO:0007669"/>
    <property type="project" value="UniProtKB-KW"/>
</dbReference>
<keyword evidence="6" id="KW-0238">DNA-binding</keyword>
<dbReference type="AlphaFoldDB" id="A0AA89B9Z3"/>
<accession>A0AA89B9Z3</accession>
<keyword evidence="14" id="KW-1185">Reference proteome</keyword>
<dbReference type="Gene3D" id="3.40.50.300">
    <property type="entry name" value="P-loop containing nucleotide triphosphate hydrolases"/>
    <property type="match status" value="1"/>
</dbReference>
<feature type="compositionally biased region" description="Basic and acidic residues" evidence="11">
    <location>
        <begin position="1068"/>
        <end position="1085"/>
    </location>
</feature>
<dbReference type="InterPro" id="IPR003593">
    <property type="entry name" value="AAA+_ATPase"/>
</dbReference>
<keyword evidence="4" id="KW-0547">Nucleotide-binding</keyword>
<organism evidence="13 14">
    <name type="scientific">Escallonia herrerae</name>
    <dbReference type="NCBI Taxonomy" id="1293975"/>
    <lineage>
        <taxon>Eukaryota</taxon>
        <taxon>Viridiplantae</taxon>
        <taxon>Streptophyta</taxon>
        <taxon>Embryophyta</taxon>
        <taxon>Tracheophyta</taxon>
        <taxon>Spermatophyta</taxon>
        <taxon>Magnoliopsida</taxon>
        <taxon>eudicotyledons</taxon>
        <taxon>Gunneridae</taxon>
        <taxon>Pentapetalae</taxon>
        <taxon>asterids</taxon>
        <taxon>campanulids</taxon>
        <taxon>Escalloniales</taxon>
        <taxon>Escalloniaceae</taxon>
        <taxon>Escallonia</taxon>
    </lineage>
</organism>
<evidence type="ECO:0000313" key="14">
    <source>
        <dbReference type="Proteomes" id="UP001188597"/>
    </source>
</evidence>
<feature type="region of interest" description="Disordered" evidence="11">
    <location>
        <begin position="88"/>
        <end position="107"/>
    </location>
</feature>
<evidence type="ECO:0000256" key="1">
    <source>
        <dbReference type="ARBA" id="ARBA00004123"/>
    </source>
</evidence>
<dbReference type="CDD" id="cd18140">
    <property type="entry name" value="HLD_clamp_RFC"/>
    <property type="match status" value="1"/>
</dbReference>
<dbReference type="InterPro" id="IPR027417">
    <property type="entry name" value="P-loop_NTPase"/>
</dbReference>
<name>A0AA89B9Z3_9ASTE</name>
<sequence>MDEMDIPMADELEWLEANSNFPDDDVVDDRYDAESPPQPPPEEEEEHHQPPPKPTLSLPPKPLQITRLPLPPIPPNPSTSKKRFLFETLDSPNPNAAGSPTDKRSKIDGLTAPDLEIAGSSSLNNRSRTDTDFDEELLRYSPTRNEALNADDVALEEEEDKVKIVSRYASEIDGDCIPVTGPDGERVYAKISRGVEREERGKKLDVKAYSTGLIPEPISVLIHRVEEDAFAKAFAFTGTLIIVLVLKVLQASAECHSDMALPKAAAANEQLWVDKYAPSSFMELLSDEQTNREVLLWLKQWDSCVFGSEIKSTTDDVLSSLRIHSSVAQHQKISSKSYFGRNREPSLSKANFKVYDNVNQQNSHLKRVQDLLNKKHKVSGPPEQKILLLCGPPGLGKTTLAHVAARHCGYRVVEINASDNRSSSTIEAKILDVVQMNSVIADSKPKCLVIDEIDGALGDGKGAVEVILKMAHQIASKVLPMANQREESKGVAAEKKLDTGKENVAQGEQFGRTSTKKKRKDATLLRPVICICNDLYAPALRPLRQVAKVHVFVQPTVSRIVSRLKYICNKEGMKTSSIAVTALAEYTECDIRSCLNTLQFLNKKKESLDVLTISSQVVGRKDTAKSVFDVWKEIFQKRRVNQERKSVNESRSKLSEFEFLQSLISNRGDYDLIFDGIYENMLQLHYHDPVMQKTVKCLASIGVSDIMHQYIMRTQKMSLQVYQPAFAIAVHGLIAQVEKPNIEWPKSFQRYRTVLMEKMDTLHTWHNRISPYISRHLSPKSFVEDSISLLLHILSPPTLRPVAFHLLSDKEKNNLAQLVNTMVSYSVTYKNMKSDPFPGNQRHEVALDVSVLSFDPPIGDFINFKGYKSTHNVLALAVKQVLLHETLESMAKTMVGGSSAKMGKGTLPFVKAKINGRSIEVLVEIGGNANFMVLGAVKQLGLQIVADDGMIKSANSGAKRVHGMVEDADVEKQKILQGGINRSLLFANSCNKEKTPLAMHENGRARSVLSNYATAIVDVNSPSTSRQCEVTAPSDQSTLLSCKSATPDLSLRSSKTTKKPSSGSNFFDRFRKVGEKDSQKTENTKKVVATMERDSRPLLFKFNE</sequence>
<dbReference type="GO" id="GO:0006260">
    <property type="term" value="P:DNA replication"/>
    <property type="evidence" value="ECO:0007669"/>
    <property type="project" value="UniProtKB-KW"/>
</dbReference>
<dbReference type="Gene3D" id="2.40.70.10">
    <property type="entry name" value="Acid Proteases"/>
    <property type="match status" value="1"/>
</dbReference>
<dbReference type="InterPro" id="IPR053016">
    <property type="entry name" value="CTF18-RFC_complex"/>
</dbReference>
<dbReference type="SUPFAM" id="SSF52540">
    <property type="entry name" value="P-loop containing nucleoside triphosphate hydrolases"/>
    <property type="match status" value="1"/>
</dbReference>
<evidence type="ECO:0000259" key="12">
    <source>
        <dbReference type="SMART" id="SM00382"/>
    </source>
</evidence>
<evidence type="ECO:0000256" key="2">
    <source>
        <dbReference type="ARBA" id="ARBA00011480"/>
    </source>
</evidence>
<dbReference type="SMART" id="SM00382">
    <property type="entry name" value="AAA"/>
    <property type="match status" value="1"/>
</dbReference>
<dbReference type="GO" id="GO:0003677">
    <property type="term" value="F:DNA binding"/>
    <property type="evidence" value="ECO:0007669"/>
    <property type="project" value="UniProtKB-KW"/>
</dbReference>
<evidence type="ECO:0000256" key="6">
    <source>
        <dbReference type="ARBA" id="ARBA00023125"/>
    </source>
</evidence>
<evidence type="ECO:0000256" key="8">
    <source>
        <dbReference type="ARBA" id="ARBA00023306"/>
    </source>
</evidence>
<evidence type="ECO:0000313" key="13">
    <source>
        <dbReference type="EMBL" id="KAK3025456.1"/>
    </source>
</evidence>
<comment type="subunit">
    <text evidence="2">Heterotetramer of subunits RFC2, RFC3, RFC4 and RFC5 that can form a complex with RFC1.</text>
</comment>
<keyword evidence="8" id="KW-0131">Cell cycle</keyword>
<feature type="compositionally biased region" description="Low complexity" evidence="11">
    <location>
        <begin position="1050"/>
        <end position="1064"/>
    </location>
</feature>
<evidence type="ECO:0000256" key="4">
    <source>
        <dbReference type="ARBA" id="ARBA00022741"/>
    </source>
</evidence>
<dbReference type="Pfam" id="PF00004">
    <property type="entry name" value="AAA"/>
    <property type="match status" value="1"/>
</dbReference>
<dbReference type="GO" id="GO:0005634">
    <property type="term" value="C:nucleus"/>
    <property type="evidence" value="ECO:0007669"/>
    <property type="project" value="UniProtKB-SubCell"/>
</dbReference>
<comment type="caution">
    <text evidence="13">The sequence shown here is derived from an EMBL/GenBank/DDBJ whole genome shotgun (WGS) entry which is preliminary data.</text>
</comment>
<dbReference type="Proteomes" id="UP001188597">
    <property type="component" value="Unassembled WGS sequence"/>
</dbReference>
<dbReference type="EMBL" id="JAVXUP010000548">
    <property type="protein sequence ID" value="KAK3025456.1"/>
    <property type="molecule type" value="Genomic_DNA"/>
</dbReference>
<gene>
    <name evidence="13" type="ORF">RJ639_041342</name>
</gene>
<evidence type="ECO:0000256" key="3">
    <source>
        <dbReference type="ARBA" id="ARBA00022705"/>
    </source>
</evidence>
<dbReference type="CDD" id="cd00009">
    <property type="entry name" value="AAA"/>
    <property type="match status" value="1"/>
</dbReference>
<dbReference type="GO" id="GO:0016887">
    <property type="term" value="F:ATP hydrolysis activity"/>
    <property type="evidence" value="ECO:0007669"/>
    <property type="project" value="InterPro"/>
</dbReference>
<keyword evidence="5" id="KW-0067">ATP-binding</keyword>
<proteinExistence type="inferred from homology"/>
<evidence type="ECO:0000256" key="5">
    <source>
        <dbReference type="ARBA" id="ARBA00022840"/>
    </source>
</evidence>
<dbReference type="Pfam" id="PF25361">
    <property type="entry name" value="AAA_lid_RFC1"/>
    <property type="match status" value="1"/>
</dbReference>
<dbReference type="InterPro" id="IPR021109">
    <property type="entry name" value="Peptidase_aspartic_dom_sf"/>
</dbReference>
<feature type="compositionally biased region" description="Pro residues" evidence="11">
    <location>
        <begin position="51"/>
        <end position="62"/>
    </location>
</feature>
<protein>
    <recommendedName>
        <fullName evidence="10">Chromosome transmission fidelity protein 18 homolog</fullName>
    </recommendedName>
</protein>
<feature type="region of interest" description="Disordered" evidence="11">
    <location>
        <begin position="1050"/>
        <end position="1085"/>
    </location>
</feature>
<dbReference type="FunFam" id="1.10.8.60:FF:000074">
    <property type="entry name" value="Chromosome transmission fidelity protein 18"/>
    <property type="match status" value="1"/>
</dbReference>
<feature type="non-terminal residue" evidence="13">
    <location>
        <position position="1"/>
    </location>
</feature>
<evidence type="ECO:0000256" key="7">
    <source>
        <dbReference type="ARBA" id="ARBA00023242"/>
    </source>
</evidence>
<dbReference type="InterPro" id="IPR003959">
    <property type="entry name" value="ATPase_AAA_core"/>
</dbReference>
<evidence type="ECO:0000256" key="11">
    <source>
        <dbReference type="SAM" id="MobiDB-lite"/>
    </source>
</evidence>